<dbReference type="GeneID" id="36380319"/>
<dbReference type="AlphaFoldDB" id="A0A090MYX7"/>
<dbReference type="EMBL" id="LN609529">
    <property type="protein sequence ID" value="CEF67954.1"/>
    <property type="molecule type" value="Genomic_DNA"/>
</dbReference>
<protein>
    <submittedName>
        <fullName evidence="4">CAP domain-containing protein</fullName>
    </submittedName>
</protein>
<sequence length="550" mass="60605">MLRYFLFYYLFFIVLYLKVIAIDEEKYDLETRKLLTEFCRDIPSSIVCRHKKFTEIRKAPATRINPKFTPLAFGRSLGNDATFEVPGLGNIGVADTISNIAKFVPEGMDNEEANGGKFDVNDSGVKYTKSETAAGKSNKHREFFKIAGIGTFENTRKMEKGAGFDSLFKNIMPNIGEDLEDIDSTKKTETIYDALNLNKMTNSYQDEKFSKPSTKNPFINGNVESNFPTLVNLNENKLSNNDIKTFQTPKIIGKQNIIHGSKTIKDPFNDNNKTEIIDSSENTNNDVEISAERILNPSNIPLTELGLKKEQIYKLCSKFAPIAAKHCYGAKVEEAFIDKCRGYNRDCQQFIGERKPLGAIANLFNSGVGITMYNWGVNGIPFYAVNEEGGIGNGHNGRADFGSWGGGWSENIGIRDFWTQTKEVGGNWYDGNYGYKTGWHVPIVQSLGIEGGSGTHIHVPVNEAELGNPIEVSNGYNVGPYIGLSEGIGVDWMNGAVSAKQGFAVPFVGVNANSGTAIAFPSLGTFARMMGVATSPTYSKPIRINDSSNV</sequence>
<dbReference type="CTD" id="36380319"/>
<dbReference type="OMA" id="YALCAKF"/>
<dbReference type="PANTHER" id="PTHR36937">
    <property type="entry name" value="PROTEIN CBG20935-RELATED"/>
    <property type="match status" value="1"/>
</dbReference>
<proteinExistence type="predicted"/>
<dbReference type="WormBase" id="SRAE_2000261500">
    <property type="protein sequence ID" value="SRP01396"/>
    <property type="gene ID" value="WBGene00262826"/>
</dbReference>
<dbReference type="PANTHER" id="PTHR36937:SF1">
    <property type="entry name" value="PEPTIDASE S1 DOMAIN-CONTAINING PROTEIN"/>
    <property type="match status" value="1"/>
</dbReference>
<keyword evidence="1" id="KW-0732">Signal</keyword>
<name>A0A090MYX7_STRRB</name>
<evidence type="ECO:0000313" key="5">
    <source>
        <dbReference type="WormBase" id="SRAE_2000261500"/>
    </source>
</evidence>
<keyword evidence="3" id="KW-1185">Reference proteome</keyword>
<dbReference type="WBParaSite" id="SRAE_2000261500.1">
    <property type="protein sequence ID" value="SRAE_2000261500.1"/>
    <property type="gene ID" value="WBGene00262826"/>
</dbReference>
<dbReference type="RefSeq" id="XP_024507154.1">
    <property type="nucleotide sequence ID" value="XM_024653704.1"/>
</dbReference>
<dbReference type="eggNOG" id="ENOG502TFK3">
    <property type="taxonomic scope" value="Eukaryota"/>
</dbReference>
<evidence type="ECO:0000313" key="3">
    <source>
        <dbReference type="Proteomes" id="UP000035682"/>
    </source>
</evidence>
<evidence type="ECO:0000313" key="2">
    <source>
        <dbReference type="EMBL" id="CEF67954.1"/>
    </source>
</evidence>
<feature type="signal peptide" evidence="1">
    <location>
        <begin position="1"/>
        <end position="21"/>
    </location>
</feature>
<reference evidence="4" key="2">
    <citation type="submission" date="2020-12" db="UniProtKB">
        <authorList>
            <consortium name="WormBaseParasite"/>
        </authorList>
    </citation>
    <scope>IDENTIFICATION</scope>
</reference>
<dbReference type="Proteomes" id="UP000035682">
    <property type="component" value="Unplaced"/>
</dbReference>
<organism evidence="2">
    <name type="scientific">Strongyloides ratti</name>
    <name type="common">Parasitic roundworm</name>
    <dbReference type="NCBI Taxonomy" id="34506"/>
    <lineage>
        <taxon>Eukaryota</taxon>
        <taxon>Metazoa</taxon>
        <taxon>Ecdysozoa</taxon>
        <taxon>Nematoda</taxon>
        <taxon>Chromadorea</taxon>
        <taxon>Rhabditida</taxon>
        <taxon>Tylenchina</taxon>
        <taxon>Panagrolaimomorpha</taxon>
        <taxon>Strongyloidoidea</taxon>
        <taxon>Strongyloididae</taxon>
        <taxon>Strongyloides</taxon>
    </lineage>
</organism>
<evidence type="ECO:0000313" key="4">
    <source>
        <dbReference type="WBParaSite" id="SRAE_2000261500.1"/>
    </source>
</evidence>
<feature type="chain" id="PRO_5015031419" evidence="1">
    <location>
        <begin position="22"/>
        <end position="550"/>
    </location>
</feature>
<gene>
    <name evidence="2 4 5" type="ORF">SRAE_2000261500</name>
</gene>
<reference evidence="2 3" key="1">
    <citation type="submission" date="2014-09" db="EMBL/GenBank/DDBJ databases">
        <authorList>
            <person name="Martin A.A."/>
        </authorList>
    </citation>
    <scope>NUCLEOTIDE SEQUENCE</scope>
    <source>
        <strain evidence="3">ED321</strain>
        <strain evidence="2">ED321 Heterogonic</strain>
    </source>
</reference>
<evidence type="ECO:0000256" key="1">
    <source>
        <dbReference type="SAM" id="SignalP"/>
    </source>
</evidence>
<dbReference type="OrthoDB" id="5795637at2759"/>
<accession>A0A090MYX7</accession>